<proteinExistence type="predicted"/>
<dbReference type="Proteomes" id="UP000261520">
    <property type="component" value="Unplaced"/>
</dbReference>
<evidence type="ECO:0008006" key="5">
    <source>
        <dbReference type="Google" id="ProtNLM"/>
    </source>
</evidence>
<reference evidence="3" key="1">
    <citation type="submission" date="2025-08" db="UniProtKB">
        <authorList>
            <consortium name="Ensembl"/>
        </authorList>
    </citation>
    <scope>IDENTIFICATION</scope>
</reference>
<evidence type="ECO:0000256" key="1">
    <source>
        <dbReference type="SAM" id="MobiDB-lite"/>
    </source>
</evidence>
<accession>A0A3B3ZMA5</accession>
<feature type="region of interest" description="Disordered" evidence="1">
    <location>
        <begin position="29"/>
        <end position="59"/>
    </location>
</feature>
<evidence type="ECO:0000313" key="4">
    <source>
        <dbReference type="Proteomes" id="UP000261520"/>
    </source>
</evidence>
<organism evidence="3 4">
    <name type="scientific">Periophthalmus magnuspinnatus</name>
    <dbReference type="NCBI Taxonomy" id="409849"/>
    <lineage>
        <taxon>Eukaryota</taxon>
        <taxon>Metazoa</taxon>
        <taxon>Chordata</taxon>
        <taxon>Craniata</taxon>
        <taxon>Vertebrata</taxon>
        <taxon>Euteleostomi</taxon>
        <taxon>Actinopterygii</taxon>
        <taxon>Neopterygii</taxon>
        <taxon>Teleostei</taxon>
        <taxon>Neoteleostei</taxon>
        <taxon>Acanthomorphata</taxon>
        <taxon>Gobiaria</taxon>
        <taxon>Gobiiformes</taxon>
        <taxon>Gobioidei</taxon>
        <taxon>Gobiidae</taxon>
        <taxon>Oxudercinae</taxon>
        <taxon>Periophthalmus</taxon>
    </lineage>
</organism>
<feature type="chain" id="PRO_5017248977" description="Secreted protein" evidence="2">
    <location>
        <begin position="31"/>
        <end position="96"/>
    </location>
</feature>
<reference evidence="3" key="2">
    <citation type="submission" date="2025-09" db="UniProtKB">
        <authorList>
            <consortium name="Ensembl"/>
        </authorList>
    </citation>
    <scope>IDENTIFICATION</scope>
</reference>
<protein>
    <recommendedName>
        <fullName evidence="5">Secreted protein</fullName>
    </recommendedName>
</protein>
<dbReference type="AlphaFoldDB" id="A0A3B3ZMA5"/>
<name>A0A3B3ZMA5_9GOBI</name>
<evidence type="ECO:0000256" key="2">
    <source>
        <dbReference type="SAM" id="SignalP"/>
    </source>
</evidence>
<keyword evidence="2" id="KW-0732">Signal</keyword>
<feature type="compositionally biased region" description="Low complexity" evidence="1">
    <location>
        <begin position="29"/>
        <end position="41"/>
    </location>
</feature>
<dbReference type="Ensembl" id="ENSPMGT00000006028.1">
    <property type="protein sequence ID" value="ENSPMGP00000005680.1"/>
    <property type="gene ID" value="ENSPMGG00000004776.1"/>
</dbReference>
<feature type="signal peptide" evidence="2">
    <location>
        <begin position="1"/>
        <end position="30"/>
    </location>
</feature>
<keyword evidence="4" id="KW-1185">Reference proteome</keyword>
<evidence type="ECO:0000313" key="3">
    <source>
        <dbReference type="Ensembl" id="ENSPMGP00000005680.1"/>
    </source>
</evidence>
<sequence>MHTGVNNKFILGCLHLTLVFLWSNLRGSHPTPHPHSSQSPQEAARKRATLQSVAQSRGIPTQRNTIRVLYSNCGGNFHYLAKVKESFAEASCVWAE</sequence>
<feature type="compositionally biased region" description="Polar residues" evidence="1">
    <location>
        <begin position="49"/>
        <end position="59"/>
    </location>
</feature>